<sequence>MKISPAWVVAIIGLVVLLLFVIPAYRESSERKANLEVFMMNLGEVIRTKSTFQMTDVATFEWDYMYMFRPYTPSADMEKAVGSKWDPDELTDDLLHQLVFVKDDQVVLDVTLDRQAGDFTQSKDRIERSDDWFVIEKKEEQYNRYYKVQDKSVVIRNAME</sequence>
<reference evidence="2 3" key="1">
    <citation type="submission" date="2020-08" db="EMBL/GenBank/DDBJ databases">
        <title>Genomic Encyclopedia of Type Strains, Phase III (KMG-III): the genomes of soil and plant-associated and newly described type strains.</title>
        <authorList>
            <person name="Whitman W."/>
        </authorList>
    </citation>
    <scope>NUCLEOTIDE SEQUENCE [LARGE SCALE GENOMIC DNA]</scope>
    <source>
        <strain evidence="2 3">CECT 5862</strain>
    </source>
</reference>
<organism evidence="2 3">
    <name type="scientific">Paenibacillus phyllosphaerae</name>
    <dbReference type="NCBI Taxonomy" id="274593"/>
    <lineage>
        <taxon>Bacteria</taxon>
        <taxon>Bacillati</taxon>
        <taxon>Bacillota</taxon>
        <taxon>Bacilli</taxon>
        <taxon>Bacillales</taxon>
        <taxon>Paenibacillaceae</taxon>
        <taxon>Paenibacillus</taxon>
    </lineage>
</organism>
<evidence type="ECO:0000313" key="2">
    <source>
        <dbReference type="EMBL" id="MBB3112512.1"/>
    </source>
</evidence>
<dbReference type="EMBL" id="JACHXK010000012">
    <property type="protein sequence ID" value="MBB3112512.1"/>
    <property type="molecule type" value="Genomic_DNA"/>
</dbReference>
<evidence type="ECO:0000313" key="3">
    <source>
        <dbReference type="Proteomes" id="UP000570361"/>
    </source>
</evidence>
<keyword evidence="1" id="KW-0812">Transmembrane</keyword>
<keyword evidence="3" id="KW-1185">Reference proteome</keyword>
<accession>A0A7W5FPS5</accession>
<evidence type="ECO:0000256" key="1">
    <source>
        <dbReference type="SAM" id="Phobius"/>
    </source>
</evidence>
<dbReference type="AlphaFoldDB" id="A0A7W5FPS5"/>
<protein>
    <submittedName>
        <fullName evidence="2">Uncharacterized protein</fullName>
    </submittedName>
</protein>
<name>A0A7W5FPS5_9BACL</name>
<keyword evidence="1" id="KW-0472">Membrane</keyword>
<dbReference type="RefSeq" id="WP_183602627.1">
    <property type="nucleotide sequence ID" value="NZ_JACHXK010000012.1"/>
</dbReference>
<proteinExistence type="predicted"/>
<keyword evidence="1" id="KW-1133">Transmembrane helix</keyword>
<comment type="caution">
    <text evidence="2">The sequence shown here is derived from an EMBL/GenBank/DDBJ whole genome shotgun (WGS) entry which is preliminary data.</text>
</comment>
<dbReference type="Proteomes" id="UP000570361">
    <property type="component" value="Unassembled WGS sequence"/>
</dbReference>
<feature type="transmembrane region" description="Helical" evidence="1">
    <location>
        <begin position="6"/>
        <end position="25"/>
    </location>
</feature>
<gene>
    <name evidence="2" type="ORF">FHS18_004613</name>
</gene>